<proteinExistence type="predicted"/>
<evidence type="ECO:0000313" key="3">
    <source>
        <dbReference type="Proteomes" id="UP000886520"/>
    </source>
</evidence>
<dbReference type="AlphaFoldDB" id="A0A9D4ZHZ9"/>
<feature type="region of interest" description="Disordered" evidence="1">
    <location>
        <begin position="29"/>
        <end position="48"/>
    </location>
</feature>
<evidence type="ECO:0000256" key="1">
    <source>
        <dbReference type="SAM" id="MobiDB-lite"/>
    </source>
</evidence>
<gene>
    <name evidence="2" type="ORF">GOP47_0010653</name>
</gene>
<feature type="compositionally biased region" description="Basic and acidic residues" evidence="1">
    <location>
        <begin position="31"/>
        <end position="48"/>
    </location>
</feature>
<dbReference type="Proteomes" id="UP000886520">
    <property type="component" value="Chromosome 10"/>
</dbReference>
<evidence type="ECO:0000313" key="2">
    <source>
        <dbReference type="EMBL" id="KAI5074692.1"/>
    </source>
</evidence>
<name>A0A9D4ZHZ9_ADICA</name>
<comment type="caution">
    <text evidence="2">The sequence shown here is derived from an EMBL/GenBank/DDBJ whole genome shotgun (WGS) entry which is preliminary data.</text>
</comment>
<keyword evidence="3" id="KW-1185">Reference proteome</keyword>
<organism evidence="2 3">
    <name type="scientific">Adiantum capillus-veneris</name>
    <name type="common">Maidenhair fern</name>
    <dbReference type="NCBI Taxonomy" id="13818"/>
    <lineage>
        <taxon>Eukaryota</taxon>
        <taxon>Viridiplantae</taxon>
        <taxon>Streptophyta</taxon>
        <taxon>Embryophyta</taxon>
        <taxon>Tracheophyta</taxon>
        <taxon>Polypodiopsida</taxon>
        <taxon>Polypodiidae</taxon>
        <taxon>Polypodiales</taxon>
        <taxon>Pteridineae</taxon>
        <taxon>Pteridaceae</taxon>
        <taxon>Vittarioideae</taxon>
        <taxon>Adiantum</taxon>
    </lineage>
</organism>
<reference evidence="2" key="1">
    <citation type="submission" date="2021-01" db="EMBL/GenBank/DDBJ databases">
        <title>Adiantum capillus-veneris genome.</title>
        <authorList>
            <person name="Fang Y."/>
            <person name="Liao Q."/>
        </authorList>
    </citation>
    <scope>NUCLEOTIDE SEQUENCE</scope>
    <source>
        <strain evidence="2">H3</strain>
        <tissue evidence="2">Leaf</tissue>
    </source>
</reference>
<sequence length="82" mass="9370">MGGKAEDALCEDDSTEAKADAKIMNYRVHSRHGDSRKERVGDEREDDRRARKLVPRVDGDMFGLLLASNFQIHRNLSKKLIE</sequence>
<dbReference type="EMBL" id="JABFUD020000010">
    <property type="protein sequence ID" value="KAI5074692.1"/>
    <property type="molecule type" value="Genomic_DNA"/>
</dbReference>
<accession>A0A9D4ZHZ9</accession>
<protein>
    <submittedName>
        <fullName evidence="2">Uncharacterized protein</fullName>
    </submittedName>
</protein>